<sequence>MECELIVERTSVGLEAARARGRIGGRRPKLTSEQWAQAGRLIGAGVPRQPVAIIYDVGLSTLYRKFPANITK</sequence>
<evidence type="ECO:0000259" key="1">
    <source>
        <dbReference type="PROSITE" id="PS51736"/>
    </source>
</evidence>
<dbReference type="Pfam" id="PF02796">
    <property type="entry name" value="HTH_7"/>
    <property type="match status" value="1"/>
</dbReference>
<name>A0A5U3G6X9_SALET</name>
<dbReference type="GO" id="GO:0000150">
    <property type="term" value="F:DNA strand exchange activity"/>
    <property type="evidence" value="ECO:0007669"/>
    <property type="project" value="InterPro"/>
</dbReference>
<dbReference type="FunFam" id="1.10.10.60:FF:000352">
    <property type="entry name" value="Site-specific DNA recombinase"/>
    <property type="match status" value="1"/>
</dbReference>
<comment type="caution">
    <text evidence="2">The sequence shown here is derived from an EMBL/GenBank/DDBJ whole genome shotgun (WGS) entry which is preliminary data.</text>
</comment>
<evidence type="ECO:0000313" key="2">
    <source>
        <dbReference type="EMBL" id="EBP4061163.1"/>
    </source>
</evidence>
<protein>
    <submittedName>
        <fullName evidence="2">Helix-turn-helix domain-containing protein</fullName>
    </submittedName>
</protein>
<dbReference type="SUPFAM" id="SSF46689">
    <property type="entry name" value="Homeodomain-like"/>
    <property type="match status" value="1"/>
</dbReference>
<dbReference type="Gene3D" id="1.10.10.60">
    <property type="entry name" value="Homeodomain-like"/>
    <property type="match status" value="1"/>
</dbReference>
<dbReference type="InterPro" id="IPR006120">
    <property type="entry name" value="Resolvase_HTH_dom"/>
</dbReference>
<proteinExistence type="predicted"/>
<dbReference type="InterPro" id="IPR009057">
    <property type="entry name" value="Homeodomain-like_sf"/>
</dbReference>
<dbReference type="PROSITE" id="PS51736">
    <property type="entry name" value="RECOMBINASES_3"/>
    <property type="match status" value="1"/>
</dbReference>
<feature type="domain" description="Resolvase/invertase-type recombinase catalytic" evidence="1">
    <location>
        <begin position="1"/>
        <end position="21"/>
    </location>
</feature>
<dbReference type="AlphaFoldDB" id="A0A5U3G6X9"/>
<dbReference type="GO" id="GO:0003677">
    <property type="term" value="F:DNA binding"/>
    <property type="evidence" value="ECO:0007669"/>
    <property type="project" value="InterPro"/>
</dbReference>
<gene>
    <name evidence="2" type="ORF">Z599_26375</name>
</gene>
<organism evidence="2">
    <name type="scientific">Salmonella enterica I</name>
    <dbReference type="NCBI Taxonomy" id="59201"/>
    <lineage>
        <taxon>Bacteria</taxon>
        <taxon>Pseudomonadati</taxon>
        <taxon>Pseudomonadota</taxon>
        <taxon>Gammaproteobacteria</taxon>
        <taxon>Enterobacterales</taxon>
        <taxon>Enterobacteriaceae</taxon>
        <taxon>Salmonella</taxon>
    </lineage>
</organism>
<dbReference type="InterPro" id="IPR006119">
    <property type="entry name" value="Resolv_N"/>
</dbReference>
<accession>A0A5U3G6X9</accession>
<reference evidence="2" key="1">
    <citation type="submission" date="2018-07" db="EMBL/GenBank/DDBJ databases">
        <authorList>
            <consortium name="GenomeTrakr network: Whole genome sequencing for foodborne pathogen traceback"/>
        </authorList>
    </citation>
    <scope>NUCLEOTIDE SEQUENCE</scope>
    <source>
        <strain evidence="2">MDH-2013-00175</strain>
    </source>
</reference>
<dbReference type="EMBL" id="AAGLQK010000086">
    <property type="protein sequence ID" value="EBP4061163.1"/>
    <property type="molecule type" value="Genomic_DNA"/>
</dbReference>